<dbReference type="Proteomes" id="UP000318453">
    <property type="component" value="Plasmid pEu4"/>
</dbReference>
<accession>A0A5B8NTK8</accession>
<keyword evidence="3" id="KW-1185">Reference proteome</keyword>
<dbReference type="KEGG" id="enn:FRE64_17195"/>
<dbReference type="EMBL" id="CP042330">
    <property type="protein sequence ID" value="QDZ41699.1"/>
    <property type="molecule type" value="Genomic_DNA"/>
</dbReference>
<evidence type="ECO:0000313" key="2">
    <source>
        <dbReference type="EMBL" id="QDZ41699.1"/>
    </source>
</evidence>
<geneLocation type="plasmid" evidence="3">
    <name>peu4</name>
</geneLocation>
<evidence type="ECO:0000313" key="3">
    <source>
        <dbReference type="Proteomes" id="UP000318453"/>
    </source>
</evidence>
<organism evidence="2 3">
    <name type="scientific">Euhalothece natronophila Z-M001</name>
    <dbReference type="NCBI Taxonomy" id="522448"/>
    <lineage>
        <taxon>Bacteria</taxon>
        <taxon>Bacillati</taxon>
        <taxon>Cyanobacteriota</taxon>
        <taxon>Cyanophyceae</taxon>
        <taxon>Oscillatoriophycideae</taxon>
        <taxon>Chroococcales</taxon>
        <taxon>Halothecacae</taxon>
        <taxon>Halothece cluster</taxon>
        <taxon>Euhalothece</taxon>
    </lineage>
</organism>
<sequence>MGKQANAALKTPTPERINHRSLEDQGINRIPQFTSAPRLPWKPEDSTARGDRWHELISHIRIKQLLQREIA</sequence>
<keyword evidence="2" id="KW-0614">Plasmid</keyword>
<gene>
    <name evidence="2" type="ORF">FRE64_17195</name>
</gene>
<evidence type="ECO:0000256" key="1">
    <source>
        <dbReference type="SAM" id="MobiDB-lite"/>
    </source>
</evidence>
<feature type="region of interest" description="Disordered" evidence="1">
    <location>
        <begin position="1"/>
        <end position="47"/>
    </location>
</feature>
<dbReference type="RefSeq" id="WP_146297658.1">
    <property type="nucleotide sequence ID" value="NZ_CP042330.1"/>
</dbReference>
<reference evidence="2" key="1">
    <citation type="submission" date="2019-08" db="EMBL/GenBank/DDBJ databases">
        <title>Carotenoids and Carotenoid Binding Proteins in the Halophilic Cyanobacterium Euhalothece sp. ZM00.</title>
        <authorList>
            <person name="Cho S.M."/>
            <person name="Song J.Y."/>
            <person name="Park Y.-I."/>
        </authorList>
    </citation>
    <scope>NUCLEOTIDE SEQUENCE [LARGE SCALE GENOMIC DNA]</scope>
    <source>
        <strain evidence="2">Z-M001</strain>
        <plasmid evidence="2">pEu4</plasmid>
    </source>
</reference>
<name>A0A5B8NTK8_9CHRO</name>
<protein>
    <submittedName>
        <fullName evidence="2">Uncharacterized protein</fullName>
    </submittedName>
</protein>
<dbReference type="OrthoDB" id="1826980at2"/>
<dbReference type="AlphaFoldDB" id="A0A5B8NTK8"/>
<proteinExistence type="predicted"/>